<reference evidence="3 4" key="1">
    <citation type="journal article" date="2016" name="Nat. Commun.">
        <title>Thousands of microbial genomes shed light on interconnected biogeochemical processes in an aquifer system.</title>
        <authorList>
            <person name="Anantharaman K."/>
            <person name="Brown C.T."/>
            <person name="Hug L.A."/>
            <person name="Sharon I."/>
            <person name="Castelle C.J."/>
            <person name="Probst A.J."/>
            <person name="Thomas B.C."/>
            <person name="Singh A."/>
            <person name="Wilkins M.J."/>
            <person name="Karaoz U."/>
            <person name="Brodie E.L."/>
            <person name="Williams K.H."/>
            <person name="Hubbard S.S."/>
            <person name="Banfield J.F."/>
        </authorList>
    </citation>
    <scope>NUCLEOTIDE SEQUENCE [LARGE SCALE GENOMIC DNA]</scope>
</reference>
<comment type="caution">
    <text evidence="3">The sequence shown here is derived from an EMBL/GenBank/DDBJ whole genome shotgun (WGS) entry which is preliminary data.</text>
</comment>
<dbReference type="AlphaFoldDB" id="A0A1G1VT91"/>
<organism evidence="3 4">
    <name type="scientific">Candidatus Chisholmbacteria bacterium RIFCSPHIGHO2_01_FULL_52_32</name>
    <dbReference type="NCBI Taxonomy" id="1797591"/>
    <lineage>
        <taxon>Bacteria</taxon>
        <taxon>Candidatus Chisholmiibacteriota</taxon>
    </lineage>
</organism>
<name>A0A1G1VT91_9BACT</name>
<feature type="compositionally biased region" description="Acidic residues" evidence="1">
    <location>
        <begin position="355"/>
        <end position="373"/>
    </location>
</feature>
<evidence type="ECO:0000256" key="1">
    <source>
        <dbReference type="SAM" id="MobiDB-lite"/>
    </source>
</evidence>
<evidence type="ECO:0000256" key="2">
    <source>
        <dbReference type="SAM" id="SignalP"/>
    </source>
</evidence>
<dbReference type="EMBL" id="MHCJ01000003">
    <property type="protein sequence ID" value="OGY18631.1"/>
    <property type="molecule type" value="Genomic_DNA"/>
</dbReference>
<protein>
    <submittedName>
        <fullName evidence="3">Uncharacterized protein</fullName>
    </submittedName>
</protein>
<gene>
    <name evidence="3" type="ORF">A2786_03985</name>
</gene>
<evidence type="ECO:0000313" key="3">
    <source>
        <dbReference type="EMBL" id="OGY18631.1"/>
    </source>
</evidence>
<keyword evidence="2" id="KW-0732">Signal</keyword>
<dbReference type="Proteomes" id="UP000179233">
    <property type="component" value="Unassembled WGS sequence"/>
</dbReference>
<accession>A0A1G1VT91</accession>
<feature type="region of interest" description="Disordered" evidence="1">
    <location>
        <begin position="355"/>
        <end position="377"/>
    </location>
</feature>
<proteinExistence type="predicted"/>
<feature type="chain" id="PRO_5009581056" evidence="2">
    <location>
        <begin position="25"/>
        <end position="427"/>
    </location>
</feature>
<sequence length="427" mass="44592">MQKKFATAIATGALLFNTALPVFADYTVVISGNGSDSDNEAEVEVEQSTTVVQSNNADIYNEVHADADTGGNDAEGNTGGDVKIDTGDAETTVDVKNEANSNVASVDCCQAGDVDVLIEGNGEGSDNEVEVEVNDSWKKDTGISVFQSNVAEIDNKVYADADTGDNEAEDNTGGDVEIKTGSATVGVTLSTSANANSARVGGGSDGESTLSARIIGNGSDSDNEIEIELEKELAVVQSNFADIYNKVSADADTGDNDAEDNTGGSVLIDTGDAEATVDIDNMVNFNWADVDCGCLFDVLAKIAGNGEDSDNEIELELEDELAVFQGNCDDLGLDAQTNHGREECEVDNKVWADADTGDNEAEDNTGDPGDDPTVETGDATVDVDLENTGNANVYGETPEWELPEWLGGFSINITLDLSDLLDLLGLA</sequence>
<evidence type="ECO:0000313" key="4">
    <source>
        <dbReference type="Proteomes" id="UP000179233"/>
    </source>
</evidence>
<feature type="signal peptide" evidence="2">
    <location>
        <begin position="1"/>
        <end position="24"/>
    </location>
</feature>